<dbReference type="PANTHER" id="PTHR43029:SF10">
    <property type="entry name" value="AMMONIUM TRANSPORTER MEP2"/>
    <property type="match status" value="1"/>
</dbReference>
<dbReference type="Pfam" id="PF00909">
    <property type="entry name" value="Ammonium_transp"/>
    <property type="match status" value="1"/>
</dbReference>
<dbReference type="InterPro" id="IPR024041">
    <property type="entry name" value="NH4_transpt_AmtB-like_dom"/>
</dbReference>
<dbReference type="Proteomes" id="UP000215374">
    <property type="component" value="Chromosome 1"/>
</dbReference>
<keyword evidence="4 9" id="KW-0812">Transmembrane</keyword>
<evidence type="ECO:0000256" key="1">
    <source>
        <dbReference type="ARBA" id="ARBA00004141"/>
    </source>
</evidence>
<feature type="transmembrane region" description="Helical" evidence="9">
    <location>
        <begin position="225"/>
        <end position="244"/>
    </location>
</feature>
<feature type="transmembrane region" description="Helical" evidence="9">
    <location>
        <begin position="377"/>
        <end position="403"/>
    </location>
</feature>
<dbReference type="EMBL" id="LT906467">
    <property type="protein sequence ID" value="SNV80282.1"/>
    <property type="molecule type" value="Genomic_DNA"/>
</dbReference>
<feature type="transmembrane region" description="Helical" evidence="9">
    <location>
        <begin position="342"/>
        <end position="361"/>
    </location>
</feature>
<comment type="similarity">
    <text evidence="2 9">Belongs to the ammonia transporter channel (TC 1.A.11.2) family.</text>
</comment>
<feature type="transmembrane region" description="Helical" evidence="9">
    <location>
        <begin position="190"/>
        <end position="213"/>
    </location>
</feature>
<gene>
    <name evidence="11" type="primary">amt</name>
    <name evidence="11" type="ORF">SAMEA4535761_01970</name>
</gene>
<keyword evidence="3 9" id="KW-0813">Transport</keyword>
<dbReference type="GO" id="GO:0008519">
    <property type="term" value="F:ammonium channel activity"/>
    <property type="evidence" value="ECO:0007669"/>
    <property type="project" value="InterPro"/>
</dbReference>
<evidence type="ECO:0000313" key="11">
    <source>
        <dbReference type="EMBL" id="SNV80282.1"/>
    </source>
</evidence>
<dbReference type="AlphaFoldDB" id="A0A240AA34"/>
<evidence type="ECO:0000256" key="9">
    <source>
        <dbReference type="RuleBase" id="RU362002"/>
    </source>
</evidence>
<feature type="transmembrane region" description="Helical" evidence="9">
    <location>
        <begin position="256"/>
        <end position="277"/>
    </location>
</feature>
<dbReference type="SUPFAM" id="SSF111352">
    <property type="entry name" value="Ammonium transporter"/>
    <property type="match status" value="1"/>
</dbReference>
<organism evidence="11 12">
    <name type="scientific">Corynebacterium imitans</name>
    <dbReference type="NCBI Taxonomy" id="156978"/>
    <lineage>
        <taxon>Bacteria</taxon>
        <taxon>Bacillati</taxon>
        <taxon>Actinomycetota</taxon>
        <taxon>Actinomycetes</taxon>
        <taxon>Mycobacteriales</taxon>
        <taxon>Corynebacteriaceae</taxon>
        <taxon>Corynebacterium</taxon>
    </lineage>
</organism>
<protein>
    <recommendedName>
        <fullName evidence="8 9">Ammonium transporter</fullName>
    </recommendedName>
</protein>
<evidence type="ECO:0000256" key="3">
    <source>
        <dbReference type="ARBA" id="ARBA00022448"/>
    </source>
</evidence>
<evidence type="ECO:0000313" key="12">
    <source>
        <dbReference type="Proteomes" id="UP000215374"/>
    </source>
</evidence>
<feature type="transmembrane region" description="Helical" evidence="9">
    <location>
        <begin position="12"/>
        <end position="34"/>
    </location>
</feature>
<name>A0A240AA34_9CORY</name>
<dbReference type="OrthoDB" id="9814202at2"/>
<feature type="transmembrane region" description="Helical" evidence="9">
    <location>
        <begin position="138"/>
        <end position="159"/>
    </location>
</feature>
<keyword evidence="5 9" id="KW-1133">Transmembrane helix</keyword>
<sequence>MTHDQLLVASGNAGWMLISASLVLLMTPGLALFYGGMSGRRSALNMMMMSFGAMAVVPVIYVLWGWSASYGGDDLGGIVGNPLQTFGLRGEIMDSNGDFIAGDSGYPRIVDIGFQVTFAIIAVAIISGALAGRVKFGAWLAFVAGWVTLAYFPIAHMVWDGGLLSESENSIAAWLFGTTGEEASVAPVDFAGGTVVHISAGAAALVLALYVGARKGFPTKVDKPHNLPMVMLGTALLWFGWYGFNGGSAFAADGMAGLAWMNTTVATAAAMLGWMAVEAVRDKAATSLGAASGAVAGLVTITPAAGTLTPVTSIPLGALGGVIACLAIGLKYRFGFDDSLDVVGVHLCAGLWGTVGLALFADGRGILNGYAGEGLKLLVVQVCIALVALLVSGLVTLLLAVLIGATIGWRVSEAEEHDGIDLAQHRESAYDISEAGGKTQPLMRPLPEALLAAPRYPAIRFSAARSRTTSFPQAQPQAAATKE</sequence>
<comment type="subcellular location">
    <subcellularLocation>
        <location evidence="9">Cell membrane</location>
        <topology evidence="9">Multi-pass membrane protein</topology>
    </subcellularLocation>
    <subcellularLocation>
        <location evidence="1">Membrane</location>
        <topology evidence="1">Multi-pass membrane protein</topology>
    </subcellularLocation>
</comment>
<accession>A0A240AA34</accession>
<feature type="domain" description="Ammonium transporter AmtB-like" evidence="10">
    <location>
        <begin position="15"/>
        <end position="430"/>
    </location>
</feature>
<dbReference type="PANTHER" id="PTHR43029">
    <property type="entry name" value="AMMONIUM TRANSPORTER MEP2"/>
    <property type="match status" value="1"/>
</dbReference>
<feature type="transmembrane region" description="Helical" evidence="9">
    <location>
        <begin position="284"/>
        <end position="305"/>
    </location>
</feature>
<evidence type="ECO:0000256" key="2">
    <source>
        <dbReference type="ARBA" id="ARBA00005887"/>
    </source>
</evidence>
<evidence type="ECO:0000259" key="10">
    <source>
        <dbReference type="Pfam" id="PF00909"/>
    </source>
</evidence>
<feature type="transmembrane region" description="Helical" evidence="9">
    <location>
        <begin position="46"/>
        <end position="66"/>
    </location>
</feature>
<dbReference type="GO" id="GO:0005886">
    <property type="term" value="C:plasma membrane"/>
    <property type="evidence" value="ECO:0007669"/>
    <property type="project" value="UniProtKB-SubCell"/>
</dbReference>
<dbReference type="PROSITE" id="PS01219">
    <property type="entry name" value="AMMONIUM_TRANSP"/>
    <property type="match status" value="1"/>
</dbReference>
<proteinExistence type="inferred from homology"/>
<dbReference type="NCBIfam" id="TIGR00836">
    <property type="entry name" value="amt"/>
    <property type="match status" value="1"/>
</dbReference>
<dbReference type="InterPro" id="IPR029020">
    <property type="entry name" value="Ammonium/urea_transptr"/>
</dbReference>
<evidence type="ECO:0000256" key="4">
    <source>
        <dbReference type="ARBA" id="ARBA00022692"/>
    </source>
</evidence>
<dbReference type="InterPro" id="IPR018047">
    <property type="entry name" value="Ammonium_transpt_CS"/>
</dbReference>
<dbReference type="RefSeq" id="WP_051904927.1">
    <property type="nucleotide sequence ID" value="NZ_CP009211.1"/>
</dbReference>
<evidence type="ECO:0000256" key="7">
    <source>
        <dbReference type="ARBA" id="ARBA00023177"/>
    </source>
</evidence>
<feature type="transmembrane region" description="Helical" evidence="9">
    <location>
        <begin position="112"/>
        <end position="131"/>
    </location>
</feature>
<feature type="transmembrane region" description="Helical" evidence="9">
    <location>
        <begin position="311"/>
        <end position="330"/>
    </location>
</feature>
<evidence type="ECO:0000256" key="8">
    <source>
        <dbReference type="ARBA" id="ARBA00050025"/>
    </source>
</evidence>
<reference evidence="11 12" key="1">
    <citation type="submission" date="2017-06" db="EMBL/GenBank/DDBJ databases">
        <authorList>
            <consortium name="Pathogen Informatics"/>
        </authorList>
    </citation>
    <scope>NUCLEOTIDE SEQUENCE [LARGE SCALE GENOMIC DNA]</scope>
    <source>
        <strain evidence="11 12">NCTC13015</strain>
    </source>
</reference>
<dbReference type="Gene3D" id="1.10.3430.10">
    <property type="entry name" value="Ammonium transporter AmtB like domains"/>
    <property type="match status" value="1"/>
</dbReference>
<dbReference type="InterPro" id="IPR001905">
    <property type="entry name" value="Ammonium_transpt"/>
</dbReference>
<keyword evidence="7 9" id="KW-0924">Ammonia transport</keyword>
<evidence type="ECO:0000256" key="6">
    <source>
        <dbReference type="ARBA" id="ARBA00023136"/>
    </source>
</evidence>
<keyword evidence="6 9" id="KW-0472">Membrane</keyword>
<evidence type="ECO:0000256" key="5">
    <source>
        <dbReference type="ARBA" id="ARBA00022989"/>
    </source>
</evidence>